<dbReference type="HOGENOM" id="CLU_2711515_0_0_1"/>
<comment type="caution">
    <text evidence="2">The sequence shown here is derived from an EMBL/GenBank/DDBJ whole genome shotgun (WGS) entry which is preliminary data.</text>
</comment>
<evidence type="ECO:0000256" key="1">
    <source>
        <dbReference type="SAM" id="SignalP"/>
    </source>
</evidence>
<protein>
    <submittedName>
        <fullName evidence="2">Uncharacterized protein</fullName>
    </submittedName>
</protein>
<dbReference type="EMBL" id="AMGY01000003">
    <property type="protein sequence ID" value="EXJ87297.1"/>
    <property type="molecule type" value="Genomic_DNA"/>
</dbReference>
<feature type="non-terminal residue" evidence="2">
    <location>
        <position position="73"/>
    </location>
</feature>
<dbReference type="Proteomes" id="UP000019478">
    <property type="component" value="Unassembled WGS sequence"/>
</dbReference>
<feature type="signal peptide" evidence="1">
    <location>
        <begin position="1"/>
        <end position="20"/>
    </location>
</feature>
<reference evidence="2 3" key="1">
    <citation type="submission" date="2013-03" db="EMBL/GenBank/DDBJ databases">
        <title>The Genome Sequence of Capronia epimyces CBS 606.96.</title>
        <authorList>
            <consortium name="The Broad Institute Genomics Platform"/>
            <person name="Cuomo C."/>
            <person name="de Hoog S."/>
            <person name="Gorbushina A."/>
            <person name="Walker B."/>
            <person name="Young S.K."/>
            <person name="Zeng Q."/>
            <person name="Gargeya S."/>
            <person name="Fitzgerald M."/>
            <person name="Haas B."/>
            <person name="Abouelleil A."/>
            <person name="Allen A.W."/>
            <person name="Alvarado L."/>
            <person name="Arachchi H.M."/>
            <person name="Berlin A.M."/>
            <person name="Chapman S.B."/>
            <person name="Gainer-Dewar J."/>
            <person name="Goldberg J."/>
            <person name="Griggs A."/>
            <person name="Gujja S."/>
            <person name="Hansen M."/>
            <person name="Howarth C."/>
            <person name="Imamovic A."/>
            <person name="Ireland A."/>
            <person name="Larimer J."/>
            <person name="McCowan C."/>
            <person name="Murphy C."/>
            <person name="Pearson M."/>
            <person name="Poon T.W."/>
            <person name="Priest M."/>
            <person name="Roberts A."/>
            <person name="Saif S."/>
            <person name="Shea T."/>
            <person name="Sisk P."/>
            <person name="Sykes S."/>
            <person name="Wortman J."/>
            <person name="Nusbaum C."/>
            <person name="Birren B."/>
        </authorList>
    </citation>
    <scope>NUCLEOTIDE SEQUENCE [LARGE SCALE GENOMIC DNA]</scope>
    <source>
        <strain evidence="2 3">CBS 606.96</strain>
    </source>
</reference>
<dbReference type="OrthoDB" id="4120664at2759"/>
<organism evidence="2 3">
    <name type="scientific">Capronia epimyces CBS 606.96</name>
    <dbReference type="NCBI Taxonomy" id="1182542"/>
    <lineage>
        <taxon>Eukaryota</taxon>
        <taxon>Fungi</taxon>
        <taxon>Dikarya</taxon>
        <taxon>Ascomycota</taxon>
        <taxon>Pezizomycotina</taxon>
        <taxon>Eurotiomycetes</taxon>
        <taxon>Chaetothyriomycetidae</taxon>
        <taxon>Chaetothyriales</taxon>
        <taxon>Herpotrichiellaceae</taxon>
        <taxon>Capronia</taxon>
    </lineage>
</organism>
<dbReference type="GeneID" id="19168376"/>
<dbReference type="RefSeq" id="XP_007732576.1">
    <property type="nucleotide sequence ID" value="XM_007734386.1"/>
</dbReference>
<feature type="chain" id="PRO_5004932397" evidence="1">
    <location>
        <begin position="21"/>
        <end position="73"/>
    </location>
</feature>
<proteinExistence type="predicted"/>
<gene>
    <name evidence="2" type="ORF">A1O3_04256</name>
</gene>
<keyword evidence="3" id="KW-1185">Reference proteome</keyword>
<evidence type="ECO:0000313" key="2">
    <source>
        <dbReference type="EMBL" id="EXJ87297.1"/>
    </source>
</evidence>
<evidence type="ECO:0000313" key="3">
    <source>
        <dbReference type="Proteomes" id="UP000019478"/>
    </source>
</evidence>
<accession>W9Y3A2</accession>
<sequence length="73" mass="7983">MRFLSVLALAVTLAPHFAHATTQLSFFEHNSCNAGTSFEVYTDYNALTADTSCHELSNGTIAFYVNQMDQGCS</sequence>
<name>W9Y3A2_9EURO</name>
<keyword evidence="1" id="KW-0732">Signal</keyword>
<dbReference type="AlphaFoldDB" id="W9Y3A2"/>